<name>X1SYL5_9ZZZZ</name>
<evidence type="ECO:0000313" key="1">
    <source>
        <dbReference type="EMBL" id="GAI98008.1"/>
    </source>
</evidence>
<comment type="caution">
    <text evidence="1">The sequence shown here is derived from an EMBL/GenBank/DDBJ whole genome shotgun (WGS) entry which is preliminary data.</text>
</comment>
<sequence length="288" mass="30436">ESIGDLNDVDLTDIANEKILQYNSTSGKWECETAPAGNGGYTNLTQFVNQTAWRVFYSDNLGYVIELPLGTDGQYLKSTGVTSAPIFDTPSGAGDMLKATYDTDADGDIDVASGGTEKSAWTLYAIPYLSGTTAFGEIPIGTAEYALTVNADATGYDFTLFDLSLYYLKTAIDTQGEVETLWDVTLATDIELAALTYSDVGAEQADAGLTSLAGLTYVSPSFIKVTATDTYAIRTIAEVITDLALDSDDLSDVASIAMLDENEAITGAWTVTGSIGGVDTTEFGYLAA</sequence>
<dbReference type="EMBL" id="BARW01015711">
    <property type="protein sequence ID" value="GAI98008.1"/>
    <property type="molecule type" value="Genomic_DNA"/>
</dbReference>
<reference evidence="1" key="1">
    <citation type="journal article" date="2014" name="Front. Microbiol.">
        <title>High frequency of phylogenetically diverse reductive dehalogenase-homologous genes in deep subseafloor sedimentary metagenomes.</title>
        <authorList>
            <person name="Kawai M."/>
            <person name="Futagami T."/>
            <person name="Toyoda A."/>
            <person name="Takaki Y."/>
            <person name="Nishi S."/>
            <person name="Hori S."/>
            <person name="Arai W."/>
            <person name="Tsubouchi T."/>
            <person name="Morono Y."/>
            <person name="Uchiyama I."/>
            <person name="Ito T."/>
            <person name="Fujiyama A."/>
            <person name="Inagaki F."/>
            <person name="Takami H."/>
        </authorList>
    </citation>
    <scope>NUCLEOTIDE SEQUENCE</scope>
    <source>
        <strain evidence="1">Expedition CK06-06</strain>
    </source>
</reference>
<organism evidence="1">
    <name type="scientific">marine sediment metagenome</name>
    <dbReference type="NCBI Taxonomy" id="412755"/>
    <lineage>
        <taxon>unclassified sequences</taxon>
        <taxon>metagenomes</taxon>
        <taxon>ecological metagenomes</taxon>
    </lineage>
</organism>
<dbReference type="AlphaFoldDB" id="X1SYL5"/>
<proteinExistence type="predicted"/>
<feature type="non-terminal residue" evidence="1">
    <location>
        <position position="288"/>
    </location>
</feature>
<gene>
    <name evidence="1" type="ORF">S12H4_27512</name>
</gene>
<protein>
    <submittedName>
        <fullName evidence="1">Uncharacterized protein</fullName>
    </submittedName>
</protein>
<feature type="non-terminal residue" evidence="1">
    <location>
        <position position="1"/>
    </location>
</feature>
<accession>X1SYL5</accession>